<name>A0ABW1KE94_9ACTN</name>
<comment type="caution">
    <text evidence="1">The sequence shown here is derived from an EMBL/GenBank/DDBJ whole genome shotgun (WGS) entry which is preliminary data.</text>
</comment>
<sequence>MTESDSRVARWSIRDPWWATGLWLALVATTVVLDRMVQNKQAEFSEPDVLEPVTVMASAQRRN</sequence>
<proteinExistence type="predicted"/>
<organism evidence="1 2">
    <name type="scientific">Plantactinospora solaniradicis</name>
    <dbReference type="NCBI Taxonomy" id="1723736"/>
    <lineage>
        <taxon>Bacteria</taxon>
        <taxon>Bacillati</taxon>
        <taxon>Actinomycetota</taxon>
        <taxon>Actinomycetes</taxon>
        <taxon>Micromonosporales</taxon>
        <taxon>Micromonosporaceae</taxon>
        <taxon>Plantactinospora</taxon>
    </lineage>
</organism>
<reference evidence="2" key="1">
    <citation type="journal article" date="2019" name="Int. J. Syst. Evol. Microbiol.">
        <title>The Global Catalogue of Microorganisms (GCM) 10K type strain sequencing project: providing services to taxonomists for standard genome sequencing and annotation.</title>
        <authorList>
            <consortium name="The Broad Institute Genomics Platform"/>
            <consortium name="The Broad Institute Genome Sequencing Center for Infectious Disease"/>
            <person name="Wu L."/>
            <person name="Ma J."/>
        </authorList>
    </citation>
    <scope>NUCLEOTIDE SEQUENCE [LARGE SCALE GENOMIC DNA]</scope>
    <source>
        <strain evidence="2">ZS-35-S2</strain>
    </source>
</reference>
<protein>
    <submittedName>
        <fullName evidence="1">Uncharacterized protein</fullName>
    </submittedName>
</protein>
<keyword evidence="2" id="KW-1185">Reference proteome</keyword>
<dbReference type="Proteomes" id="UP001596203">
    <property type="component" value="Unassembled WGS sequence"/>
</dbReference>
<gene>
    <name evidence="1" type="ORF">ACFP2T_27680</name>
</gene>
<evidence type="ECO:0000313" key="1">
    <source>
        <dbReference type="EMBL" id="MFC6019964.1"/>
    </source>
</evidence>
<accession>A0ABW1KE94</accession>
<dbReference type="RefSeq" id="WP_377426539.1">
    <property type="nucleotide sequence ID" value="NZ_JBHSPR010000024.1"/>
</dbReference>
<evidence type="ECO:0000313" key="2">
    <source>
        <dbReference type="Proteomes" id="UP001596203"/>
    </source>
</evidence>
<dbReference type="EMBL" id="JBHSPR010000024">
    <property type="protein sequence ID" value="MFC6019964.1"/>
    <property type="molecule type" value="Genomic_DNA"/>
</dbReference>